<evidence type="ECO:0000256" key="4">
    <source>
        <dbReference type="ARBA" id="ARBA00023136"/>
    </source>
</evidence>
<feature type="compositionally biased region" description="Polar residues" evidence="5">
    <location>
        <begin position="527"/>
        <end position="537"/>
    </location>
</feature>
<evidence type="ECO:0000256" key="3">
    <source>
        <dbReference type="ARBA" id="ARBA00022989"/>
    </source>
</evidence>
<feature type="domain" description="Major facilitator superfamily (MFS) profile" evidence="7">
    <location>
        <begin position="47"/>
        <end position="506"/>
    </location>
</feature>
<dbReference type="EMBL" id="CAJVCH010182498">
    <property type="protein sequence ID" value="CAG7729670.1"/>
    <property type="molecule type" value="Genomic_DNA"/>
</dbReference>
<comment type="caution">
    <text evidence="8">The sequence shown here is derived from an EMBL/GenBank/DDBJ whole genome shotgun (WGS) entry which is preliminary data.</text>
</comment>
<proteinExistence type="predicted"/>
<keyword evidence="9" id="KW-1185">Reference proteome</keyword>
<feature type="transmembrane region" description="Helical" evidence="6">
    <location>
        <begin position="209"/>
        <end position="230"/>
    </location>
</feature>
<dbReference type="OrthoDB" id="5296287at2759"/>
<evidence type="ECO:0000256" key="5">
    <source>
        <dbReference type="SAM" id="MobiDB-lite"/>
    </source>
</evidence>
<accession>A0A8J2KPM1</accession>
<name>A0A8J2KPM1_9HEXA</name>
<dbReference type="InterPro" id="IPR005828">
    <property type="entry name" value="MFS_sugar_transport-like"/>
</dbReference>
<feature type="transmembrane region" description="Helical" evidence="6">
    <location>
        <begin position="47"/>
        <end position="70"/>
    </location>
</feature>
<feature type="region of interest" description="Disordered" evidence="5">
    <location>
        <begin position="512"/>
        <end position="537"/>
    </location>
</feature>
<evidence type="ECO:0000259" key="7">
    <source>
        <dbReference type="PROSITE" id="PS50850"/>
    </source>
</evidence>
<feature type="transmembrane region" description="Helical" evidence="6">
    <location>
        <begin position="151"/>
        <end position="170"/>
    </location>
</feature>
<feature type="transmembrane region" description="Helical" evidence="6">
    <location>
        <begin position="393"/>
        <end position="414"/>
    </location>
</feature>
<organism evidence="8 9">
    <name type="scientific">Allacma fusca</name>
    <dbReference type="NCBI Taxonomy" id="39272"/>
    <lineage>
        <taxon>Eukaryota</taxon>
        <taxon>Metazoa</taxon>
        <taxon>Ecdysozoa</taxon>
        <taxon>Arthropoda</taxon>
        <taxon>Hexapoda</taxon>
        <taxon>Collembola</taxon>
        <taxon>Symphypleona</taxon>
        <taxon>Sminthuridae</taxon>
        <taxon>Allacma</taxon>
    </lineage>
</organism>
<dbReference type="GO" id="GO:0022857">
    <property type="term" value="F:transmembrane transporter activity"/>
    <property type="evidence" value="ECO:0007669"/>
    <property type="project" value="InterPro"/>
</dbReference>
<dbReference type="GO" id="GO:0016020">
    <property type="term" value="C:membrane"/>
    <property type="evidence" value="ECO:0007669"/>
    <property type="project" value="UniProtKB-SubCell"/>
</dbReference>
<keyword evidence="3 6" id="KW-1133">Transmembrane helix</keyword>
<dbReference type="AlphaFoldDB" id="A0A8J2KPM1"/>
<keyword evidence="4 6" id="KW-0472">Membrane</keyword>
<keyword evidence="2 6" id="KW-0812">Transmembrane</keyword>
<evidence type="ECO:0000256" key="2">
    <source>
        <dbReference type="ARBA" id="ARBA00022692"/>
    </source>
</evidence>
<feature type="transmembrane region" description="Helical" evidence="6">
    <location>
        <begin position="459"/>
        <end position="478"/>
    </location>
</feature>
<evidence type="ECO:0000256" key="1">
    <source>
        <dbReference type="ARBA" id="ARBA00004141"/>
    </source>
</evidence>
<feature type="transmembrane region" description="Helical" evidence="6">
    <location>
        <begin position="176"/>
        <end position="197"/>
    </location>
</feature>
<feature type="transmembrane region" description="Helical" evidence="6">
    <location>
        <begin position="236"/>
        <end position="253"/>
    </location>
</feature>
<dbReference type="Pfam" id="PF00083">
    <property type="entry name" value="Sugar_tr"/>
    <property type="match status" value="1"/>
</dbReference>
<gene>
    <name evidence="8" type="ORF">AFUS01_LOCUS18368</name>
</gene>
<comment type="subcellular location">
    <subcellularLocation>
        <location evidence="1">Membrane</location>
        <topology evidence="1">Multi-pass membrane protein</topology>
    </subcellularLocation>
</comment>
<feature type="transmembrane region" description="Helical" evidence="6">
    <location>
        <begin position="327"/>
        <end position="348"/>
    </location>
</feature>
<feature type="compositionally biased region" description="Basic and acidic residues" evidence="5">
    <location>
        <begin position="512"/>
        <end position="526"/>
    </location>
</feature>
<dbReference type="PANTHER" id="PTHR24064">
    <property type="entry name" value="SOLUTE CARRIER FAMILY 22 MEMBER"/>
    <property type="match status" value="1"/>
</dbReference>
<feature type="transmembrane region" description="Helical" evidence="6">
    <location>
        <begin position="420"/>
        <end position="438"/>
    </location>
</feature>
<feature type="transmembrane region" description="Helical" evidence="6">
    <location>
        <begin position="360"/>
        <end position="381"/>
    </location>
</feature>
<sequence length="537" mass="59065">MTSKVKSIDSNDLDQEPSDDCALVLNQELTNFEDVLNKLGGFGKFQILSLVSILSLEIPAAFGIFVPIFLGVPPKSWTCVNDTFEWTLLANESCSCPGELTTTLDTSLVAEWTLVCDYAWVSDFITSFQMVGTLFGNLYAGSFADRYGRKYACLGATLLMFLGQVCSAIAPNFYVYGAARFLAGIGFAGYILISAIYSMEFHTTEYRQVCGSVGPWGEGVMLLGLLAYLIRPWRHLCWATTVPFLLILGFFFVPESPRWLLRNNKVAEALRVTDTIARLNGKPPGTVQLATLKYIAKNEIKMQESPGSENGKVKTVSYLDMLRNRDLRFTTICLMTLWFSWSFTYFGISYNIRNMSGDPYLNVMFLGLTDVIGYPAGLLICNRIGRRKSVAFFMTWATVFLVALALFELIVGLISYPQLLLAFCLVGKFGASGARGCIRTLTGESYPTACRAKGSGLGGVAAGVAGIVAPQLAFIGTYWPSIPFFVFALVSIMGAVVSFLLSETMGKPMKEMNTENKKDVPPELLKENNSNGLVTRL</sequence>
<feature type="transmembrane region" description="Helical" evidence="6">
    <location>
        <begin position="484"/>
        <end position="502"/>
    </location>
</feature>
<dbReference type="InterPro" id="IPR020846">
    <property type="entry name" value="MFS_dom"/>
</dbReference>
<evidence type="ECO:0000313" key="8">
    <source>
        <dbReference type="EMBL" id="CAG7729670.1"/>
    </source>
</evidence>
<evidence type="ECO:0000256" key="6">
    <source>
        <dbReference type="SAM" id="Phobius"/>
    </source>
</evidence>
<dbReference type="Proteomes" id="UP000708208">
    <property type="component" value="Unassembled WGS sequence"/>
</dbReference>
<evidence type="ECO:0000313" key="9">
    <source>
        <dbReference type="Proteomes" id="UP000708208"/>
    </source>
</evidence>
<dbReference type="PROSITE" id="PS50850">
    <property type="entry name" value="MFS"/>
    <property type="match status" value="1"/>
</dbReference>
<reference evidence="8" key="1">
    <citation type="submission" date="2021-06" db="EMBL/GenBank/DDBJ databases">
        <authorList>
            <person name="Hodson N. C."/>
            <person name="Mongue J. A."/>
            <person name="Jaron S. K."/>
        </authorList>
    </citation>
    <scope>NUCLEOTIDE SEQUENCE</scope>
</reference>
<feature type="transmembrane region" description="Helical" evidence="6">
    <location>
        <begin position="118"/>
        <end position="139"/>
    </location>
</feature>
<protein>
    <recommendedName>
        <fullName evidence="7">Major facilitator superfamily (MFS) profile domain-containing protein</fullName>
    </recommendedName>
</protein>